<organism evidence="9 10">
    <name type="scientific">Idiomarina baltica</name>
    <dbReference type="NCBI Taxonomy" id="190892"/>
    <lineage>
        <taxon>Bacteria</taxon>
        <taxon>Pseudomonadati</taxon>
        <taxon>Pseudomonadota</taxon>
        <taxon>Gammaproteobacteria</taxon>
        <taxon>Alteromonadales</taxon>
        <taxon>Idiomarinaceae</taxon>
        <taxon>Idiomarina</taxon>
    </lineage>
</organism>
<dbReference type="InterPro" id="IPR053910">
    <property type="entry name" value="RsmI_HTH"/>
</dbReference>
<evidence type="ECO:0000256" key="5">
    <source>
        <dbReference type="ARBA" id="ARBA00022691"/>
    </source>
</evidence>
<sequence length="291" mass="31836">MSQQPSEKSSQSLGTLYIVPTPIGNLADMTERAVTILQQVDLIAAEDTRHSRPLLQQYNVSTQVLSVHEHNESSRAGQLIEKLKQGLNIALISDAGMPLISDPGYLIVRECRAEQIPVVALPGACAFVTALAGSGLATDKFMFEGFLPGKSAARKKAFANLADQTRSVVFYESPHRIESCLEDLAEILPTRDVVLARELSKQYETYLSGTATELLAQMHEDSNQKRGEMVLMIGGVEKEAVQEDQPSAEQQRAVTLLMQHLPLKKAAAVTAELYGGRKNALYQWAIAQSDD</sequence>
<comment type="subcellular location">
    <subcellularLocation>
        <location evidence="6">Cytoplasm</location>
    </subcellularLocation>
</comment>
<dbReference type="InterPro" id="IPR014777">
    <property type="entry name" value="4pyrrole_Mease_sub1"/>
</dbReference>
<dbReference type="Gene3D" id="3.40.1010.10">
    <property type="entry name" value="Cobalt-precorrin-4 Transmethylase, Domain 1"/>
    <property type="match status" value="1"/>
</dbReference>
<keyword evidence="3 6" id="KW-0489">Methyltransferase</keyword>
<comment type="similarity">
    <text evidence="6">Belongs to the methyltransferase superfamily. RsmI family.</text>
</comment>
<proteinExistence type="inferred from homology"/>
<evidence type="ECO:0000259" key="8">
    <source>
        <dbReference type="Pfam" id="PF23016"/>
    </source>
</evidence>
<dbReference type="InterPro" id="IPR035996">
    <property type="entry name" value="4pyrrol_Methylase_sf"/>
</dbReference>
<dbReference type="EC" id="2.1.1.198" evidence="6"/>
<evidence type="ECO:0000256" key="1">
    <source>
        <dbReference type="ARBA" id="ARBA00022490"/>
    </source>
</evidence>
<dbReference type="EMBL" id="DMUP01000235">
    <property type="protein sequence ID" value="HAR57026.1"/>
    <property type="molecule type" value="Genomic_DNA"/>
</dbReference>
<dbReference type="Proteomes" id="UP000262878">
    <property type="component" value="Unassembled WGS sequence"/>
</dbReference>
<dbReference type="InterPro" id="IPR000878">
    <property type="entry name" value="4pyrrol_Mease"/>
</dbReference>
<dbReference type="CDD" id="cd11648">
    <property type="entry name" value="RsmI"/>
    <property type="match status" value="1"/>
</dbReference>
<comment type="function">
    <text evidence="6">Catalyzes the 2'-O-methylation of the ribose of cytidine 1402 (C1402) in 16S rRNA.</text>
</comment>
<feature type="domain" description="Tetrapyrrole methylase" evidence="7">
    <location>
        <begin position="15"/>
        <end position="214"/>
    </location>
</feature>
<dbReference type="HAMAP" id="MF_01877">
    <property type="entry name" value="16SrRNA_methyltr_I"/>
    <property type="match status" value="1"/>
</dbReference>
<evidence type="ECO:0000259" key="7">
    <source>
        <dbReference type="Pfam" id="PF00590"/>
    </source>
</evidence>
<comment type="catalytic activity">
    <reaction evidence="6">
        <text>cytidine(1402) in 16S rRNA + S-adenosyl-L-methionine = 2'-O-methylcytidine(1402) in 16S rRNA + S-adenosyl-L-homocysteine + H(+)</text>
        <dbReference type="Rhea" id="RHEA:42924"/>
        <dbReference type="Rhea" id="RHEA-COMP:10285"/>
        <dbReference type="Rhea" id="RHEA-COMP:10286"/>
        <dbReference type="ChEBI" id="CHEBI:15378"/>
        <dbReference type="ChEBI" id="CHEBI:57856"/>
        <dbReference type="ChEBI" id="CHEBI:59789"/>
        <dbReference type="ChEBI" id="CHEBI:74495"/>
        <dbReference type="ChEBI" id="CHEBI:82748"/>
        <dbReference type="EC" id="2.1.1.198"/>
    </reaction>
</comment>
<dbReference type="PANTHER" id="PTHR46111:SF1">
    <property type="entry name" value="RIBOSOMAL RNA SMALL SUBUNIT METHYLTRANSFERASE I"/>
    <property type="match status" value="1"/>
</dbReference>
<dbReference type="InterPro" id="IPR018063">
    <property type="entry name" value="SAM_MeTrfase_RsmI_CS"/>
</dbReference>
<name>A0A348WR64_9GAMM</name>
<evidence type="ECO:0000313" key="10">
    <source>
        <dbReference type="Proteomes" id="UP000262878"/>
    </source>
</evidence>
<dbReference type="Pfam" id="PF23016">
    <property type="entry name" value="RsmI_C"/>
    <property type="match status" value="1"/>
</dbReference>
<keyword evidence="4 6" id="KW-0808">Transferase</keyword>
<dbReference type="Pfam" id="PF00590">
    <property type="entry name" value="TP_methylase"/>
    <property type="match status" value="1"/>
</dbReference>
<accession>A0A348WR64</accession>
<reference evidence="9 10" key="1">
    <citation type="journal article" date="2018" name="Nat. Biotechnol.">
        <title>A standardized bacterial taxonomy based on genome phylogeny substantially revises the tree of life.</title>
        <authorList>
            <person name="Parks D.H."/>
            <person name="Chuvochina M."/>
            <person name="Waite D.W."/>
            <person name="Rinke C."/>
            <person name="Skarshewski A."/>
            <person name="Chaumeil P.A."/>
            <person name="Hugenholtz P."/>
        </authorList>
    </citation>
    <scope>NUCLEOTIDE SEQUENCE [LARGE SCALE GENOMIC DNA]</scope>
    <source>
        <strain evidence="9">UBA9360</strain>
    </source>
</reference>
<keyword evidence="1 6" id="KW-0963">Cytoplasm</keyword>
<dbReference type="GO" id="GO:0005737">
    <property type="term" value="C:cytoplasm"/>
    <property type="evidence" value="ECO:0007669"/>
    <property type="project" value="UniProtKB-SubCell"/>
</dbReference>
<dbReference type="PROSITE" id="PS01296">
    <property type="entry name" value="RSMI"/>
    <property type="match status" value="1"/>
</dbReference>
<protein>
    <recommendedName>
        <fullName evidence="6">Ribosomal RNA small subunit methyltransferase I</fullName>
        <ecNumber evidence="6">2.1.1.198</ecNumber>
    </recommendedName>
    <alternativeName>
        <fullName evidence="6">16S rRNA 2'-O-ribose C1402 methyltransferase</fullName>
    </alternativeName>
    <alternativeName>
        <fullName evidence="6">rRNA (cytidine-2'-O-)-methyltransferase RsmI</fullName>
    </alternativeName>
</protein>
<keyword evidence="5 6" id="KW-0949">S-adenosyl-L-methionine</keyword>
<comment type="caution">
    <text evidence="9">The sequence shown here is derived from an EMBL/GenBank/DDBJ whole genome shotgun (WGS) entry which is preliminary data.</text>
</comment>
<evidence type="ECO:0000256" key="3">
    <source>
        <dbReference type="ARBA" id="ARBA00022603"/>
    </source>
</evidence>
<evidence type="ECO:0000256" key="4">
    <source>
        <dbReference type="ARBA" id="ARBA00022679"/>
    </source>
</evidence>
<dbReference type="SUPFAM" id="SSF53790">
    <property type="entry name" value="Tetrapyrrole methylase"/>
    <property type="match status" value="1"/>
</dbReference>
<dbReference type="FunFam" id="3.30.950.10:FF:000002">
    <property type="entry name" value="Ribosomal RNA small subunit methyltransferase I"/>
    <property type="match status" value="1"/>
</dbReference>
<dbReference type="InterPro" id="IPR014776">
    <property type="entry name" value="4pyrrole_Mease_sub2"/>
</dbReference>
<evidence type="ECO:0000256" key="6">
    <source>
        <dbReference type="HAMAP-Rule" id="MF_01877"/>
    </source>
</evidence>
<keyword evidence="2 6" id="KW-0698">rRNA processing</keyword>
<gene>
    <name evidence="6 9" type="primary">rsmI</name>
    <name evidence="9" type="ORF">DCR58_09640</name>
</gene>
<evidence type="ECO:0000256" key="2">
    <source>
        <dbReference type="ARBA" id="ARBA00022552"/>
    </source>
</evidence>
<dbReference type="PIRSF" id="PIRSF005917">
    <property type="entry name" value="MTase_YraL"/>
    <property type="match status" value="1"/>
</dbReference>
<evidence type="ECO:0000313" key="9">
    <source>
        <dbReference type="EMBL" id="HAR57026.1"/>
    </source>
</evidence>
<feature type="domain" description="RsmI HTH" evidence="8">
    <location>
        <begin position="245"/>
        <end position="288"/>
    </location>
</feature>
<dbReference type="FunFam" id="3.40.1010.10:FF:000002">
    <property type="entry name" value="Ribosomal RNA small subunit methyltransferase I"/>
    <property type="match status" value="1"/>
</dbReference>
<dbReference type="STRING" id="314276.OS145_05280"/>
<dbReference type="NCBIfam" id="TIGR00096">
    <property type="entry name" value="16S rRNA (cytidine(1402)-2'-O)-methyltransferase"/>
    <property type="match status" value="1"/>
</dbReference>
<dbReference type="GO" id="GO:0070677">
    <property type="term" value="F:rRNA (cytosine-2'-O-)-methyltransferase activity"/>
    <property type="evidence" value="ECO:0007669"/>
    <property type="project" value="UniProtKB-UniRule"/>
</dbReference>
<dbReference type="PANTHER" id="PTHR46111">
    <property type="entry name" value="RIBOSOMAL RNA SMALL SUBUNIT METHYLTRANSFERASE I"/>
    <property type="match status" value="1"/>
</dbReference>
<dbReference type="Gene3D" id="3.30.950.10">
    <property type="entry name" value="Methyltransferase, Cobalt-precorrin-4 Transmethylase, Domain 2"/>
    <property type="match status" value="1"/>
</dbReference>
<dbReference type="InterPro" id="IPR008189">
    <property type="entry name" value="rRNA_ssu_MeTfrase_I"/>
</dbReference>
<dbReference type="AlphaFoldDB" id="A0A348WR64"/>